<feature type="domain" description="DUF6443" evidence="1">
    <location>
        <begin position="68"/>
        <end position="198"/>
    </location>
</feature>
<gene>
    <name evidence="2" type="ORF">GA0116948_1081</name>
</gene>
<dbReference type="Proteomes" id="UP000242818">
    <property type="component" value="Unassembled WGS sequence"/>
</dbReference>
<reference evidence="2 3" key="1">
    <citation type="submission" date="2016-08" db="EMBL/GenBank/DDBJ databases">
        <authorList>
            <person name="Seilhamer J.J."/>
        </authorList>
    </citation>
    <scope>NUCLEOTIDE SEQUENCE [LARGE SCALE GENOMIC DNA]</scope>
    <source>
        <strain evidence="2 3">A37T2</strain>
    </source>
</reference>
<dbReference type="STRING" id="1335309.GA0116948_1081"/>
<sequence length="706" mass="76837">MIFRIAILVVLTNIFLLAGVSAQNNVPSTTLLPVATPVAIPTAYSSATGNYVRTYDVNMITADPNAVMASGNTSKQVTQTTAYMDGLGRPLQTVVKGGSPLGYDLVSPVIYDAYGREQYQYLPYIHTGSSDGAFKLDPFTAQKTFYQNTTLNPGVQGEQIFYSETQYEPSPLNRVQKTFSAGNSWASTGANHPVQLQYLTNNATDAVRIWSMPATGNIPVSTSTYPAGTLYKTVTTDEQGHPLVEFKDKNGQVILKKVSLSSTADGHAGWLCTYYVYDDLGNLRFVMAPKAVSLISSNWVISSAIADGLCFQYTYDGRNRMITKKVPDAGIVSMVYDTRDRLVFTQDANLLAAHQWITTFYDALNRPVMTALYPSTQTAAQLQATLNSATASSTTLTNTFPGLTDLVLGVRTTGQTLYQASQTITFQDGFTSETNAEFTAQINPSLQGNTEQVTVVNPLPGITGYQPLTYTYYDNYTYNGAKALQAADFSKLQADASNSAYATPVTTSSTMTNGLVTGTKVRVLGTDQWLTTTSYYDSKGRPVQTISDNLQGGLVVTSSLYDFAGKVLSSYTHLTNPRSGIAPDEQVLTILTYDDHHHVSKVTKQVNGATPVIVSQNTYDELGRLKKKVLGNNLEVLNNEYTIKGWLSSINKDYIIGTNTEANHFGEKLGYDAGFTIPQYNGNIAGVTWKGFNAPIARDYGYAYDA</sequence>
<keyword evidence="3" id="KW-1185">Reference proteome</keyword>
<accession>A0A1C4EBX6</accession>
<dbReference type="Gene3D" id="2.180.10.10">
    <property type="entry name" value="RHS repeat-associated core"/>
    <property type="match status" value="1"/>
</dbReference>
<organism evidence="2 3">
    <name type="scientific">Chitinophaga costaii</name>
    <dbReference type="NCBI Taxonomy" id="1335309"/>
    <lineage>
        <taxon>Bacteria</taxon>
        <taxon>Pseudomonadati</taxon>
        <taxon>Bacteroidota</taxon>
        <taxon>Chitinophagia</taxon>
        <taxon>Chitinophagales</taxon>
        <taxon>Chitinophagaceae</taxon>
        <taxon>Chitinophaga</taxon>
    </lineage>
</organism>
<dbReference type="EMBL" id="FMAR01000008">
    <property type="protein sequence ID" value="SCC41080.1"/>
    <property type="molecule type" value="Genomic_DNA"/>
</dbReference>
<evidence type="ECO:0000259" key="1">
    <source>
        <dbReference type="Pfam" id="PF20041"/>
    </source>
</evidence>
<dbReference type="AlphaFoldDB" id="A0A1C4EBX6"/>
<name>A0A1C4EBX6_9BACT</name>
<feature type="non-terminal residue" evidence="2">
    <location>
        <position position="706"/>
    </location>
</feature>
<proteinExistence type="predicted"/>
<dbReference type="InterPro" id="IPR045619">
    <property type="entry name" value="DUF6443"/>
</dbReference>
<protein>
    <recommendedName>
        <fullName evidence="1">DUF6443 domain-containing protein</fullName>
    </recommendedName>
</protein>
<dbReference type="Pfam" id="PF20041">
    <property type="entry name" value="DUF6443"/>
    <property type="match status" value="1"/>
</dbReference>
<evidence type="ECO:0000313" key="3">
    <source>
        <dbReference type="Proteomes" id="UP000242818"/>
    </source>
</evidence>
<evidence type="ECO:0000313" key="2">
    <source>
        <dbReference type="EMBL" id="SCC41080.1"/>
    </source>
</evidence>